<organism evidence="1">
    <name type="scientific">bioreactor metagenome</name>
    <dbReference type="NCBI Taxonomy" id="1076179"/>
    <lineage>
        <taxon>unclassified sequences</taxon>
        <taxon>metagenomes</taxon>
        <taxon>ecological metagenomes</taxon>
    </lineage>
</organism>
<dbReference type="AlphaFoldDB" id="A0A645IKZ5"/>
<proteinExistence type="predicted"/>
<dbReference type="EMBL" id="VSSQ01115936">
    <property type="protein sequence ID" value="MPN51139.1"/>
    <property type="molecule type" value="Genomic_DNA"/>
</dbReference>
<gene>
    <name evidence="1" type="ORF">SDC9_198781</name>
</gene>
<reference evidence="1" key="1">
    <citation type="submission" date="2019-08" db="EMBL/GenBank/DDBJ databases">
        <authorList>
            <person name="Kucharzyk K."/>
            <person name="Murdoch R.W."/>
            <person name="Higgins S."/>
            <person name="Loffler F."/>
        </authorList>
    </citation>
    <scope>NUCLEOTIDE SEQUENCE</scope>
</reference>
<protein>
    <submittedName>
        <fullName evidence="1">Uncharacterized protein</fullName>
    </submittedName>
</protein>
<name>A0A645IKZ5_9ZZZZ</name>
<accession>A0A645IKZ5</accession>
<evidence type="ECO:0000313" key="1">
    <source>
        <dbReference type="EMBL" id="MPN51139.1"/>
    </source>
</evidence>
<comment type="caution">
    <text evidence="1">The sequence shown here is derived from an EMBL/GenBank/DDBJ whole genome shotgun (WGS) entry which is preliminary data.</text>
</comment>
<sequence length="119" mass="13219">MMNQYQAFVESNEGFIKQMGGTPKAYVKAGSYQDNLPVIELATYCILPGNIPVTVEYSFDGKKVISQGQIPYTCNIDASTVSTGIHELKVLIKSSNGYNKTKAYMLTKQENNLINIKEK</sequence>